<organism evidence="9">
    <name type="scientific">mine drainage metagenome</name>
    <dbReference type="NCBI Taxonomy" id="410659"/>
    <lineage>
        <taxon>unclassified sequences</taxon>
        <taxon>metagenomes</taxon>
        <taxon>ecological metagenomes</taxon>
    </lineage>
</organism>
<dbReference type="EMBL" id="AUZY01000182">
    <property type="protein sequence ID" value="EQD79372.1"/>
    <property type="molecule type" value="Genomic_DNA"/>
</dbReference>
<evidence type="ECO:0000256" key="6">
    <source>
        <dbReference type="ARBA" id="ARBA00023136"/>
    </source>
</evidence>
<evidence type="ECO:0000259" key="8">
    <source>
        <dbReference type="PROSITE" id="PS50928"/>
    </source>
</evidence>
<comment type="caution">
    <text evidence="9">The sequence shown here is derived from an EMBL/GenBank/DDBJ whole genome shotgun (WGS) entry which is preliminary data.</text>
</comment>
<evidence type="ECO:0000256" key="7">
    <source>
        <dbReference type="SAM" id="Phobius"/>
    </source>
</evidence>
<name>T1CB02_9ZZZZ</name>
<feature type="transmembrane region" description="Helical" evidence="7">
    <location>
        <begin position="217"/>
        <end position="246"/>
    </location>
</feature>
<keyword evidence="4 7" id="KW-0812">Transmembrane</keyword>
<evidence type="ECO:0000256" key="4">
    <source>
        <dbReference type="ARBA" id="ARBA00022692"/>
    </source>
</evidence>
<dbReference type="PANTHER" id="PTHR30183:SF3">
    <property type="entry name" value="MOLYBDENUM TRANSPORT SYSTEM PERMEASE PROTEIN MODB"/>
    <property type="match status" value="1"/>
</dbReference>
<evidence type="ECO:0000256" key="2">
    <source>
        <dbReference type="ARBA" id="ARBA00022448"/>
    </source>
</evidence>
<dbReference type="CDD" id="cd06261">
    <property type="entry name" value="TM_PBP2"/>
    <property type="match status" value="1"/>
</dbReference>
<feature type="transmembrane region" description="Helical" evidence="7">
    <location>
        <begin position="66"/>
        <end position="90"/>
    </location>
</feature>
<comment type="subcellular location">
    <subcellularLocation>
        <location evidence="1">Cell membrane</location>
        <topology evidence="1">Multi-pass membrane protein</topology>
    </subcellularLocation>
</comment>
<dbReference type="PROSITE" id="PS50928">
    <property type="entry name" value="ABC_TM1"/>
    <property type="match status" value="1"/>
</dbReference>
<feature type="transmembrane region" description="Helical" evidence="7">
    <location>
        <begin position="258"/>
        <end position="278"/>
    </location>
</feature>
<reference evidence="9" key="1">
    <citation type="submission" date="2013-08" db="EMBL/GenBank/DDBJ databases">
        <authorList>
            <person name="Mendez C."/>
            <person name="Richter M."/>
            <person name="Ferrer M."/>
            <person name="Sanchez J."/>
        </authorList>
    </citation>
    <scope>NUCLEOTIDE SEQUENCE</scope>
</reference>
<dbReference type="InterPro" id="IPR000515">
    <property type="entry name" value="MetI-like"/>
</dbReference>
<feature type="transmembrane region" description="Helical" evidence="7">
    <location>
        <begin position="145"/>
        <end position="168"/>
    </location>
</feature>
<proteinExistence type="predicted"/>
<reference evidence="9" key="2">
    <citation type="journal article" date="2014" name="ISME J.">
        <title>Microbial stratification in low pH oxic and suboxic macroscopic growths along an acid mine drainage.</title>
        <authorList>
            <person name="Mendez-Garcia C."/>
            <person name="Mesa V."/>
            <person name="Sprenger R.R."/>
            <person name="Richter M."/>
            <person name="Diez M.S."/>
            <person name="Solano J."/>
            <person name="Bargiela R."/>
            <person name="Golyshina O.V."/>
            <person name="Manteca A."/>
            <person name="Ramos J.L."/>
            <person name="Gallego J.R."/>
            <person name="Llorente I."/>
            <person name="Martins Dos Santos V.A."/>
            <person name="Jensen O.N."/>
            <person name="Pelaez A.I."/>
            <person name="Sanchez J."/>
            <person name="Ferrer M."/>
        </authorList>
    </citation>
    <scope>NUCLEOTIDE SEQUENCE</scope>
</reference>
<evidence type="ECO:0000256" key="3">
    <source>
        <dbReference type="ARBA" id="ARBA00022475"/>
    </source>
</evidence>
<dbReference type="GO" id="GO:0005886">
    <property type="term" value="C:plasma membrane"/>
    <property type="evidence" value="ECO:0007669"/>
    <property type="project" value="UniProtKB-SubCell"/>
</dbReference>
<keyword evidence="5 7" id="KW-1133">Transmembrane helix</keyword>
<keyword evidence="2" id="KW-0813">Transport</keyword>
<feature type="transmembrane region" description="Helical" evidence="7">
    <location>
        <begin position="102"/>
        <end position="125"/>
    </location>
</feature>
<evidence type="ECO:0000256" key="5">
    <source>
        <dbReference type="ARBA" id="ARBA00022989"/>
    </source>
</evidence>
<keyword evidence="3" id="KW-1003">Cell membrane</keyword>
<dbReference type="InterPro" id="IPR035906">
    <property type="entry name" value="MetI-like_sf"/>
</dbReference>
<sequence>MSDGRRRPVRPRRGPSGRLWLGLGAVLSGSLLLLFLLPIAALLAYAPPSRWLAAAENVAVQQSIGLTLYASALAVLGSALLAVPLGYLLARRRFPGRGIVESVVTLPVVVPHLMVGLGLFFLLAVPTAPLRAVTVALGLPIYDSIAGVVLVMVVVSAPYTVVASQLAFRAVDPRVVEASRALGAGPAAAFLTVTLPIAGRGIVAGLLLTWARAVSEIGGLLILAAYVFPGGPYAGPVASPISVYVYQLFQNGNLTDAAAVSSFFLLIAFAIFLGVRLAERTAWVPWRHGELGP</sequence>
<dbReference type="PANTHER" id="PTHR30183">
    <property type="entry name" value="MOLYBDENUM TRANSPORT SYSTEM PERMEASE PROTEIN MODB"/>
    <property type="match status" value="1"/>
</dbReference>
<gene>
    <name evidence="9" type="ORF">B1B_00237</name>
</gene>
<dbReference type="Pfam" id="PF00528">
    <property type="entry name" value="BPD_transp_1"/>
    <property type="match status" value="1"/>
</dbReference>
<evidence type="ECO:0000256" key="1">
    <source>
        <dbReference type="ARBA" id="ARBA00004651"/>
    </source>
</evidence>
<accession>T1CB02</accession>
<feature type="transmembrane region" description="Helical" evidence="7">
    <location>
        <begin position="20"/>
        <end position="46"/>
    </location>
</feature>
<protein>
    <submittedName>
        <fullName evidence="9">Binding-protein-dependent transport system inner membrane component</fullName>
    </submittedName>
</protein>
<dbReference type="AlphaFoldDB" id="T1CB02"/>
<dbReference type="Gene3D" id="1.10.3720.10">
    <property type="entry name" value="MetI-like"/>
    <property type="match status" value="1"/>
</dbReference>
<dbReference type="GO" id="GO:0055085">
    <property type="term" value="P:transmembrane transport"/>
    <property type="evidence" value="ECO:0007669"/>
    <property type="project" value="InterPro"/>
</dbReference>
<evidence type="ECO:0000313" key="9">
    <source>
        <dbReference type="EMBL" id="EQD79372.1"/>
    </source>
</evidence>
<feature type="transmembrane region" description="Helical" evidence="7">
    <location>
        <begin position="188"/>
        <end position="211"/>
    </location>
</feature>
<dbReference type="SUPFAM" id="SSF161098">
    <property type="entry name" value="MetI-like"/>
    <property type="match status" value="1"/>
</dbReference>
<keyword evidence="6 7" id="KW-0472">Membrane</keyword>
<feature type="domain" description="ABC transmembrane type-1" evidence="8">
    <location>
        <begin position="64"/>
        <end position="275"/>
    </location>
</feature>